<dbReference type="AlphaFoldDB" id="A0A2B4SRD9"/>
<comment type="caution">
    <text evidence="1">The sequence shown here is derived from an EMBL/GenBank/DDBJ whole genome shotgun (WGS) entry which is preliminary data.</text>
</comment>
<protein>
    <submittedName>
        <fullName evidence="1">Uncharacterized protein</fullName>
    </submittedName>
</protein>
<proteinExistence type="predicted"/>
<name>A0A2B4SRD9_STYPI</name>
<evidence type="ECO:0000313" key="2">
    <source>
        <dbReference type="Proteomes" id="UP000225706"/>
    </source>
</evidence>
<reference evidence="2" key="1">
    <citation type="journal article" date="2017" name="bioRxiv">
        <title>Comparative analysis of the genomes of Stylophora pistillata and Acropora digitifera provides evidence for extensive differences between species of corals.</title>
        <authorList>
            <person name="Voolstra C.R."/>
            <person name="Li Y."/>
            <person name="Liew Y.J."/>
            <person name="Baumgarten S."/>
            <person name="Zoccola D."/>
            <person name="Flot J.-F."/>
            <person name="Tambutte S."/>
            <person name="Allemand D."/>
            <person name="Aranda M."/>
        </authorList>
    </citation>
    <scope>NUCLEOTIDE SEQUENCE [LARGE SCALE GENOMIC DNA]</scope>
</reference>
<accession>A0A2B4SRD9</accession>
<gene>
    <name evidence="1" type="ORF">AWC38_SpisGene3226</name>
</gene>
<dbReference type="EMBL" id="LSMT01000029">
    <property type="protein sequence ID" value="PFX31936.1"/>
    <property type="molecule type" value="Genomic_DNA"/>
</dbReference>
<evidence type="ECO:0000313" key="1">
    <source>
        <dbReference type="EMBL" id="PFX31936.1"/>
    </source>
</evidence>
<keyword evidence="2" id="KW-1185">Reference proteome</keyword>
<sequence>MRRANAFIKFRYYYERVRLPFQNQSEPRDFEAITEKVQSCSPEDSSSYTEAYQKYTDCGCAYKLVCCYDDKDSKDFQTFRDENTVYRFQEQMFDESKYCIDTAINILTSL</sequence>
<dbReference type="Proteomes" id="UP000225706">
    <property type="component" value="Unassembled WGS sequence"/>
</dbReference>
<organism evidence="1 2">
    <name type="scientific">Stylophora pistillata</name>
    <name type="common">Smooth cauliflower coral</name>
    <dbReference type="NCBI Taxonomy" id="50429"/>
    <lineage>
        <taxon>Eukaryota</taxon>
        <taxon>Metazoa</taxon>
        <taxon>Cnidaria</taxon>
        <taxon>Anthozoa</taxon>
        <taxon>Hexacorallia</taxon>
        <taxon>Scleractinia</taxon>
        <taxon>Astrocoeniina</taxon>
        <taxon>Pocilloporidae</taxon>
        <taxon>Stylophora</taxon>
    </lineage>
</organism>